<reference evidence="1" key="2">
    <citation type="journal article" date="2015" name="Fish Shellfish Immunol.">
        <title>Early steps in the European eel (Anguilla anguilla)-Vibrio vulnificus interaction in the gills: Role of the RtxA13 toxin.</title>
        <authorList>
            <person name="Callol A."/>
            <person name="Pajuelo D."/>
            <person name="Ebbesson L."/>
            <person name="Teles M."/>
            <person name="MacKenzie S."/>
            <person name="Amaro C."/>
        </authorList>
    </citation>
    <scope>NUCLEOTIDE SEQUENCE</scope>
</reference>
<protein>
    <submittedName>
        <fullName evidence="1">Uncharacterized protein</fullName>
    </submittedName>
</protein>
<sequence>MAREPLSSGPCDCCDYL</sequence>
<organism evidence="1">
    <name type="scientific">Anguilla anguilla</name>
    <name type="common">European freshwater eel</name>
    <name type="synonym">Muraena anguilla</name>
    <dbReference type="NCBI Taxonomy" id="7936"/>
    <lineage>
        <taxon>Eukaryota</taxon>
        <taxon>Metazoa</taxon>
        <taxon>Chordata</taxon>
        <taxon>Craniata</taxon>
        <taxon>Vertebrata</taxon>
        <taxon>Euteleostomi</taxon>
        <taxon>Actinopterygii</taxon>
        <taxon>Neopterygii</taxon>
        <taxon>Teleostei</taxon>
        <taxon>Anguilliformes</taxon>
        <taxon>Anguillidae</taxon>
        <taxon>Anguilla</taxon>
    </lineage>
</organism>
<name>A0A0E9UFU9_ANGAN</name>
<accession>A0A0E9UFU9</accession>
<evidence type="ECO:0000313" key="1">
    <source>
        <dbReference type="EMBL" id="JAH64140.1"/>
    </source>
</evidence>
<reference evidence="1" key="1">
    <citation type="submission" date="2014-11" db="EMBL/GenBank/DDBJ databases">
        <authorList>
            <person name="Amaro Gonzalez C."/>
        </authorList>
    </citation>
    <scope>NUCLEOTIDE SEQUENCE</scope>
</reference>
<dbReference type="EMBL" id="GBXM01044437">
    <property type="protein sequence ID" value="JAH64140.1"/>
    <property type="molecule type" value="Transcribed_RNA"/>
</dbReference>
<proteinExistence type="predicted"/>
<dbReference type="AlphaFoldDB" id="A0A0E9UFU9"/>